<protein>
    <submittedName>
        <fullName evidence="1">Uncharacterized protein</fullName>
    </submittedName>
</protein>
<comment type="caution">
    <text evidence="1">The sequence shown here is derived from an EMBL/GenBank/DDBJ whole genome shotgun (WGS) entry which is preliminary data.</text>
</comment>
<dbReference type="AlphaFoldDB" id="A0A8J6K5H1"/>
<name>A0A8J6K5H1_ELECQ</name>
<keyword evidence="2" id="KW-1185">Reference proteome</keyword>
<accession>A0A8J6K5H1</accession>
<evidence type="ECO:0000313" key="1">
    <source>
        <dbReference type="EMBL" id="KAG9476059.1"/>
    </source>
</evidence>
<organism evidence="1 2">
    <name type="scientific">Eleutherodactylus coqui</name>
    <name type="common">Puerto Rican coqui</name>
    <dbReference type="NCBI Taxonomy" id="57060"/>
    <lineage>
        <taxon>Eukaryota</taxon>
        <taxon>Metazoa</taxon>
        <taxon>Chordata</taxon>
        <taxon>Craniata</taxon>
        <taxon>Vertebrata</taxon>
        <taxon>Euteleostomi</taxon>
        <taxon>Amphibia</taxon>
        <taxon>Batrachia</taxon>
        <taxon>Anura</taxon>
        <taxon>Neobatrachia</taxon>
        <taxon>Hyloidea</taxon>
        <taxon>Eleutherodactylidae</taxon>
        <taxon>Eleutherodactylinae</taxon>
        <taxon>Eleutherodactylus</taxon>
        <taxon>Eleutherodactylus</taxon>
    </lineage>
</organism>
<dbReference type="EMBL" id="WNTK01000011">
    <property type="protein sequence ID" value="KAG9476059.1"/>
    <property type="molecule type" value="Genomic_DNA"/>
</dbReference>
<sequence length="92" mass="10810">MQIQQSKGVARFTGPNLQNQHRAAVCQRSYRRRLHNGCWSWGVDAHIYLHIGNLREVICTAKSQSRCERSRLNYKTLSVYIRRFRHSVLLAL</sequence>
<reference evidence="1" key="1">
    <citation type="thesis" date="2020" institute="ProQuest LLC" country="789 East Eisenhower Parkway, Ann Arbor, MI, USA">
        <title>Comparative Genomics and Chromosome Evolution.</title>
        <authorList>
            <person name="Mudd A.B."/>
        </authorList>
    </citation>
    <scope>NUCLEOTIDE SEQUENCE</scope>
    <source>
        <strain evidence="1">HN-11 Male</strain>
        <tissue evidence="1">Kidney and liver</tissue>
    </source>
</reference>
<dbReference type="Proteomes" id="UP000770717">
    <property type="component" value="Unassembled WGS sequence"/>
</dbReference>
<proteinExistence type="predicted"/>
<evidence type="ECO:0000313" key="2">
    <source>
        <dbReference type="Proteomes" id="UP000770717"/>
    </source>
</evidence>
<gene>
    <name evidence="1" type="ORF">GDO78_002890</name>
</gene>